<dbReference type="GO" id="GO:0009307">
    <property type="term" value="P:DNA restriction-modification system"/>
    <property type="evidence" value="ECO:0007669"/>
    <property type="project" value="UniProtKB-KW"/>
</dbReference>
<dbReference type="PANTHER" id="PTHR43140">
    <property type="entry name" value="TYPE-1 RESTRICTION ENZYME ECOKI SPECIFICITY PROTEIN"/>
    <property type="match status" value="1"/>
</dbReference>
<evidence type="ECO:0000256" key="3">
    <source>
        <dbReference type="ARBA" id="ARBA00023125"/>
    </source>
</evidence>
<feature type="region of interest" description="Disordered" evidence="4">
    <location>
        <begin position="451"/>
        <end position="473"/>
    </location>
</feature>
<protein>
    <submittedName>
        <fullName evidence="6">Type I restriction-modification system, specificity subunit S</fullName>
        <ecNumber evidence="6">3.1.21.3</ecNumber>
    </submittedName>
</protein>
<dbReference type="EC" id="3.1.21.3" evidence="6"/>
<dbReference type="InterPro" id="IPR000055">
    <property type="entry name" value="Restrct_endonuc_typeI_TRD"/>
</dbReference>
<feature type="domain" description="Type I restriction modification DNA specificity" evidence="5">
    <location>
        <begin position="13"/>
        <end position="183"/>
    </location>
</feature>
<dbReference type="EMBL" id="CAAJGR010000034">
    <property type="protein sequence ID" value="VHO06429.1"/>
    <property type="molecule type" value="Genomic_DNA"/>
</dbReference>
<evidence type="ECO:0000256" key="1">
    <source>
        <dbReference type="ARBA" id="ARBA00010923"/>
    </source>
</evidence>
<name>A0A486XUU8_9GAMM</name>
<dbReference type="SUPFAM" id="SSF116734">
    <property type="entry name" value="DNA methylase specificity domain"/>
    <property type="match status" value="2"/>
</dbReference>
<gene>
    <name evidence="6" type="ORF">BAL341_3446</name>
</gene>
<proteinExistence type="inferred from homology"/>
<accession>A0A486XUU8</accession>
<dbReference type="GO" id="GO:0003677">
    <property type="term" value="F:DNA binding"/>
    <property type="evidence" value="ECO:0007669"/>
    <property type="project" value="UniProtKB-KW"/>
</dbReference>
<feature type="compositionally biased region" description="Basic and acidic residues" evidence="4">
    <location>
        <begin position="451"/>
        <end position="466"/>
    </location>
</feature>
<keyword evidence="2" id="KW-0680">Restriction system</keyword>
<keyword evidence="6" id="KW-0378">Hydrolase</keyword>
<dbReference type="Gene3D" id="3.90.220.20">
    <property type="entry name" value="DNA methylase specificity domains"/>
    <property type="match status" value="2"/>
</dbReference>
<evidence type="ECO:0000259" key="5">
    <source>
        <dbReference type="Pfam" id="PF01420"/>
    </source>
</evidence>
<dbReference type="InterPro" id="IPR044946">
    <property type="entry name" value="Restrct_endonuc_typeI_TRD_sf"/>
</dbReference>
<dbReference type="Pfam" id="PF01420">
    <property type="entry name" value="Methylase_S"/>
    <property type="match status" value="2"/>
</dbReference>
<dbReference type="CDD" id="cd17246">
    <property type="entry name" value="RMtype1_S_SonII-TRD2-CR2_like"/>
    <property type="match status" value="1"/>
</dbReference>
<evidence type="ECO:0000313" key="6">
    <source>
        <dbReference type="EMBL" id="VHO06429.1"/>
    </source>
</evidence>
<organism evidence="6">
    <name type="scientific">Rheinheimera sp. BAL341</name>
    <dbReference type="NCBI Taxonomy" id="1708203"/>
    <lineage>
        <taxon>Bacteria</taxon>
        <taxon>Pseudomonadati</taxon>
        <taxon>Pseudomonadota</taxon>
        <taxon>Gammaproteobacteria</taxon>
        <taxon>Chromatiales</taxon>
        <taxon>Chromatiaceae</taxon>
        <taxon>Rheinheimera</taxon>
    </lineage>
</organism>
<feature type="domain" description="Type I restriction modification DNA specificity" evidence="5">
    <location>
        <begin position="221"/>
        <end position="405"/>
    </location>
</feature>
<dbReference type="InterPro" id="IPR051212">
    <property type="entry name" value="Type-I_RE_S_subunit"/>
</dbReference>
<evidence type="ECO:0000256" key="4">
    <source>
        <dbReference type="SAM" id="MobiDB-lite"/>
    </source>
</evidence>
<dbReference type="PANTHER" id="PTHR43140:SF1">
    <property type="entry name" value="TYPE I RESTRICTION ENZYME ECOKI SPECIFICITY SUBUNIT"/>
    <property type="match status" value="1"/>
</dbReference>
<sequence>MQFNQPECWAEENLDNLATFIDYRGKTPVKTNTGVPLITAKNIKDGYINREPREYIALSDYDSWMTRGIPKVGDVLITTEAPMGNVALVDISEVFALAQRAICLQFFYNQMSNYAHYALRCPVFQRALTANSTGTTVSGIKASTLKMLRLPIPPLAEQKVIAEKLDTLLAQVDNTKARLERIPEILKRFRQSVLAAAVSGKLTEEWRGSIDYETKGSKLLPIKWGVEAAKDVCIKVQSGSTPRDNPFDQNGTIPFLKVYNIVNQKIDFDYKPQFVTEDVHKAALKRSIAEPNDILMNIVGPPLGKVAVLTDQYPEWNLNQAITLFRVEPSKLNHLFLYHVLCEGELVREVMPDTKGSVGQVNISLSQCRDALLPVPPLEEQSEIVRRVEELFAFADRIEHAAQAALSRVNNLTQSILAKAFRGELTADWRAANPELISGEHSAEALLERIKAERATSSKKTKDAKGHRISKPK</sequence>
<dbReference type="GO" id="GO:0009035">
    <property type="term" value="F:type I site-specific deoxyribonuclease activity"/>
    <property type="evidence" value="ECO:0007669"/>
    <property type="project" value="UniProtKB-EC"/>
</dbReference>
<reference evidence="6" key="1">
    <citation type="submission" date="2019-04" db="EMBL/GenBank/DDBJ databases">
        <authorList>
            <person name="Brambilla D."/>
        </authorList>
    </citation>
    <scope>NUCLEOTIDE SEQUENCE</scope>
    <source>
        <strain evidence="6">BAL1</strain>
    </source>
</reference>
<evidence type="ECO:0000256" key="2">
    <source>
        <dbReference type="ARBA" id="ARBA00022747"/>
    </source>
</evidence>
<comment type="similarity">
    <text evidence="1">Belongs to the type-I restriction system S methylase family.</text>
</comment>
<keyword evidence="3" id="KW-0238">DNA-binding</keyword>
<dbReference type="AlphaFoldDB" id="A0A486XUU8"/>